<evidence type="ECO:0000313" key="4">
    <source>
        <dbReference type="EMBL" id="STY29214.1"/>
    </source>
</evidence>
<feature type="transmembrane region" description="Helical" evidence="2">
    <location>
        <begin position="133"/>
        <end position="151"/>
    </location>
</feature>
<dbReference type="EMBL" id="UGPB01000001">
    <property type="protein sequence ID" value="STY29214.1"/>
    <property type="molecule type" value="Genomic_DNA"/>
</dbReference>
<organism evidence="4 5">
    <name type="scientific">Legionella wadsworthii</name>
    <dbReference type="NCBI Taxonomy" id="28088"/>
    <lineage>
        <taxon>Bacteria</taxon>
        <taxon>Pseudomonadati</taxon>
        <taxon>Pseudomonadota</taxon>
        <taxon>Gammaproteobacteria</taxon>
        <taxon>Legionellales</taxon>
        <taxon>Legionellaceae</taxon>
        <taxon>Legionella</taxon>
    </lineage>
</organism>
<feature type="transmembrane region" description="Helical" evidence="2">
    <location>
        <begin position="106"/>
        <end position="127"/>
    </location>
</feature>
<sequence>MSKHFDKRFEGCNKKIDDLFQGIELNTEMQRQLQGIKNFYRDLYIEASTSSDEELCIETYELFTQGLEGIKEGRIKSKEILEQFEEINFLRKAGIILDNIFKALELLFWATLAAALFTHSIALAPTLVAVNPFFALSVLSLGCMAMIYSVVRFFNCIDEFKPLDNIEKEIKREKNIFQFFKKTEYSEDASFSNVSDPEQRQEGILSVEMN</sequence>
<evidence type="ECO:0000313" key="5">
    <source>
        <dbReference type="Proteomes" id="UP000255297"/>
    </source>
</evidence>
<gene>
    <name evidence="4" type="ORF">NCTC11532_01399</name>
</gene>
<keyword evidence="5" id="KW-1185">Reference proteome</keyword>
<evidence type="ECO:0000259" key="3">
    <source>
        <dbReference type="Pfam" id="PF18688"/>
    </source>
</evidence>
<reference evidence="4 5" key="1">
    <citation type="submission" date="2018-06" db="EMBL/GenBank/DDBJ databases">
        <authorList>
            <consortium name="Pathogen Informatics"/>
            <person name="Doyle S."/>
        </authorList>
    </citation>
    <scope>NUCLEOTIDE SEQUENCE [LARGE SCALE GENOMIC DNA]</scope>
    <source>
        <strain evidence="4 5">NCTC11532</strain>
    </source>
</reference>
<dbReference type="STRING" id="1122170.GCA_000701265_01087"/>
<feature type="domain" description="DUF5638" evidence="3">
    <location>
        <begin position="4"/>
        <end position="103"/>
    </location>
</feature>
<name>A0A378LR24_9GAMM</name>
<dbReference type="AlphaFoldDB" id="A0A378LR24"/>
<dbReference type="InterPro" id="IPR040737">
    <property type="entry name" value="DUF5638"/>
</dbReference>
<accession>A0A378LR24</accession>
<dbReference type="RefSeq" id="WP_031565918.1">
    <property type="nucleotide sequence ID" value="NZ_CAAAIS010000003.1"/>
</dbReference>
<keyword evidence="2" id="KW-0812">Transmembrane</keyword>
<keyword evidence="2" id="KW-1133">Transmembrane helix</keyword>
<dbReference type="Proteomes" id="UP000255297">
    <property type="component" value="Unassembled WGS sequence"/>
</dbReference>
<keyword evidence="2" id="KW-0472">Membrane</keyword>
<evidence type="ECO:0000256" key="1">
    <source>
        <dbReference type="SAM" id="MobiDB-lite"/>
    </source>
</evidence>
<proteinExistence type="predicted"/>
<dbReference type="Pfam" id="PF18688">
    <property type="entry name" value="DUF5638"/>
    <property type="match status" value="1"/>
</dbReference>
<dbReference type="OrthoDB" id="5637654at2"/>
<protein>
    <recommendedName>
        <fullName evidence="3">DUF5638 domain-containing protein</fullName>
    </recommendedName>
</protein>
<evidence type="ECO:0000256" key="2">
    <source>
        <dbReference type="SAM" id="Phobius"/>
    </source>
</evidence>
<feature type="region of interest" description="Disordered" evidence="1">
    <location>
        <begin position="191"/>
        <end position="210"/>
    </location>
</feature>